<keyword evidence="2" id="KW-1185">Reference proteome</keyword>
<accession>A0A6S7HV84</accession>
<sequence>MSDQYAVVGYVESSIPPGNALKLGKQGEEDMWVAIAKTEWGTIPGKADKDGTCWYFYFWKEYRTSQEFAYVTSIRPTKLVKSDSPPPLAVLSGYQTGGSGYLYAAVAETDWGTIPGKAKGDTCWYPYGNTEHKTKNFSWVVLDE</sequence>
<evidence type="ECO:0000313" key="2">
    <source>
        <dbReference type="Proteomes" id="UP001152795"/>
    </source>
</evidence>
<dbReference type="AlphaFoldDB" id="A0A6S7HV84"/>
<dbReference type="Proteomes" id="UP001152795">
    <property type="component" value="Unassembled WGS sequence"/>
</dbReference>
<dbReference type="EMBL" id="CACRXK020006409">
    <property type="protein sequence ID" value="CAB4009306.1"/>
    <property type="molecule type" value="Genomic_DNA"/>
</dbReference>
<organism evidence="1 2">
    <name type="scientific">Paramuricea clavata</name>
    <name type="common">Red gorgonian</name>
    <name type="synonym">Violescent sea-whip</name>
    <dbReference type="NCBI Taxonomy" id="317549"/>
    <lineage>
        <taxon>Eukaryota</taxon>
        <taxon>Metazoa</taxon>
        <taxon>Cnidaria</taxon>
        <taxon>Anthozoa</taxon>
        <taxon>Octocorallia</taxon>
        <taxon>Malacalcyonacea</taxon>
        <taxon>Plexauridae</taxon>
        <taxon>Paramuricea</taxon>
    </lineage>
</organism>
<proteinExistence type="predicted"/>
<reference evidence="1" key="1">
    <citation type="submission" date="2020-04" db="EMBL/GenBank/DDBJ databases">
        <authorList>
            <person name="Alioto T."/>
            <person name="Alioto T."/>
            <person name="Gomez Garrido J."/>
        </authorList>
    </citation>
    <scope>NUCLEOTIDE SEQUENCE</scope>
    <source>
        <strain evidence="1">A484AB</strain>
    </source>
</reference>
<gene>
    <name evidence="1" type="ORF">PACLA_8A061338</name>
</gene>
<dbReference type="OrthoDB" id="6080987at2759"/>
<protein>
    <submittedName>
        <fullName evidence="1">Uncharacterized protein</fullName>
    </submittedName>
</protein>
<evidence type="ECO:0000313" key="1">
    <source>
        <dbReference type="EMBL" id="CAB4009306.1"/>
    </source>
</evidence>
<comment type="caution">
    <text evidence="1">The sequence shown here is derived from an EMBL/GenBank/DDBJ whole genome shotgun (WGS) entry which is preliminary data.</text>
</comment>
<name>A0A6S7HV84_PARCT</name>